<evidence type="ECO:0000256" key="1">
    <source>
        <dbReference type="SAM" id="SignalP"/>
    </source>
</evidence>
<name>A0ABZ2RP14_9BACT</name>
<proteinExistence type="predicted"/>
<dbReference type="Proteomes" id="UP001460679">
    <property type="component" value="Chromosome"/>
</dbReference>
<dbReference type="RefSeq" id="WP_205499584.1">
    <property type="nucleotide sequence ID" value="NZ_CP148066.1"/>
</dbReference>
<feature type="chain" id="PRO_5047314729" description="Lipoprotein" evidence="1">
    <location>
        <begin position="24"/>
        <end position="159"/>
    </location>
</feature>
<evidence type="ECO:0000313" key="3">
    <source>
        <dbReference type="Proteomes" id="UP001460679"/>
    </source>
</evidence>
<gene>
    <name evidence="2" type="ORF">WG616_00455</name>
</gene>
<keyword evidence="1" id="KW-0732">Signal</keyword>
<organism evidence="2 3">
    <name type="scientific">[Mycoplasma] gypis</name>
    <dbReference type="NCBI Taxonomy" id="92404"/>
    <lineage>
        <taxon>Bacteria</taxon>
        <taxon>Bacillati</taxon>
        <taxon>Mycoplasmatota</taxon>
        <taxon>Mycoplasmoidales</taxon>
        <taxon>Metamycoplasmataceae</taxon>
        <taxon>Metamycoplasma</taxon>
    </lineage>
</organism>
<evidence type="ECO:0000313" key="2">
    <source>
        <dbReference type="EMBL" id="WXL28493.1"/>
    </source>
</evidence>
<keyword evidence="3" id="KW-1185">Reference proteome</keyword>
<protein>
    <recommendedName>
        <fullName evidence="4">Lipoprotein</fullName>
    </recommendedName>
</protein>
<feature type="signal peptide" evidence="1">
    <location>
        <begin position="1"/>
        <end position="23"/>
    </location>
</feature>
<dbReference type="PROSITE" id="PS51257">
    <property type="entry name" value="PROKAR_LIPOPROTEIN"/>
    <property type="match status" value="1"/>
</dbReference>
<reference evidence="2" key="1">
    <citation type="submission" date="2024-03" db="EMBL/GenBank/DDBJ databases">
        <title>Complete genome sequence of Mycoplasma gypis type strain B1/T1.</title>
        <authorList>
            <person name="Spergser J."/>
        </authorList>
    </citation>
    <scope>NUCLEOTIDE SEQUENCE [LARGE SCALE GENOMIC DNA]</scope>
    <source>
        <strain evidence="2">B1/T1</strain>
    </source>
</reference>
<sequence>MKKYFLLCSTVCSFLPVFLVATACHDVKKPESTKIDLSNEVIDSIWSQFSTKKTAYTKDISREKFYNLLKEKLNYFEEQNDPQPLRKAFENEEIQKYYLVNLPKMDIKNHRLVFILNNLNPKKNYIVIQGLIVHNKINTNASFHGISIDSSRYFFIKFD</sequence>
<dbReference type="EMBL" id="CP148066">
    <property type="protein sequence ID" value="WXL28493.1"/>
    <property type="molecule type" value="Genomic_DNA"/>
</dbReference>
<evidence type="ECO:0008006" key="4">
    <source>
        <dbReference type="Google" id="ProtNLM"/>
    </source>
</evidence>
<accession>A0ABZ2RP14</accession>